<proteinExistence type="predicted"/>
<reference evidence="1 2" key="1">
    <citation type="submission" date="2017-07" db="EMBL/GenBank/DDBJ databases">
        <title>A draft genome sequence of Komagataeibacter swingsii LMG 22125.</title>
        <authorList>
            <person name="Skraban J."/>
            <person name="Cleenwerck I."/>
            <person name="Vandamme P."/>
            <person name="Trcek J."/>
        </authorList>
    </citation>
    <scope>NUCLEOTIDE SEQUENCE [LARGE SCALE GENOMIC DNA]</scope>
    <source>
        <strain evidence="1 2">LMG 22125</strain>
    </source>
</reference>
<gene>
    <name evidence="1" type="ORF">CFR76_13630</name>
</gene>
<accession>A0A2V4RMB2</accession>
<evidence type="ECO:0000313" key="2">
    <source>
        <dbReference type="Proteomes" id="UP000247371"/>
    </source>
</evidence>
<comment type="caution">
    <text evidence="1">The sequence shown here is derived from an EMBL/GenBank/DDBJ whole genome shotgun (WGS) entry which is preliminary data.</text>
</comment>
<dbReference type="Pfam" id="PF20228">
    <property type="entry name" value="DUF6587"/>
    <property type="match status" value="1"/>
</dbReference>
<name>A0A2V4RMB2_9PROT</name>
<dbReference type="AlphaFoldDB" id="A0A2V4RMB2"/>
<dbReference type="InterPro" id="IPR046494">
    <property type="entry name" value="DUF6587"/>
</dbReference>
<organism evidence="1 2">
    <name type="scientific">Komagataeibacter swingsii</name>
    <dbReference type="NCBI Taxonomy" id="215220"/>
    <lineage>
        <taxon>Bacteria</taxon>
        <taxon>Pseudomonadati</taxon>
        <taxon>Pseudomonadota</taxon>
        <taxon>Alphaproteobacteria</taxon>
        <taxon>Acetobacterales</taxon>
        <taxon>Acetobacteraceae</taxon>
        <taxon>Komagataeibacter</taxon>
    </lineage>
</organism>
<protein>
    <submittedName>
        <fullName evidence="1">Uncharacterized protein</fullName>
    </submittedName>
</protein>
<dbReference type="RefSeq" id="WP_110557531.1">
    <property type="nucleotide sequence ID" value="NZ_NKUB01000024.1"/>
</dbReference>
<sequence>MHLATLSQTLLACGLVGACALYWAGRLFPALAQKGWWRAAGVLRRLHAPPALIRHATRRATPRTAGGCGGCSGCGGDRCPPINRPGKDAHLK</sequence>
<dbReference type="Proteomes" id="UP000247371">
    <property type="component" value="Unassembled WGS sequence"/>
</dbReference>
<dbReference type="EMBL" id="NKUB01000024">
    <property type="protein sequence ID" value="PYD68682.1"/>
    <property type="molecule type" value="Genomic_DNA"/>
</dbReference>
<evidence type="ECO:0000313" key="1">
    <source>
        <dbReference type="EMBL" id="PYD68682.1"/>
    </source>
</evidence>
<keyword evidence="2" id="KW-1185">Reference proteome</keyword>